<accession>A0A368JIY1</accession>
<dbReference type="RefSeq" id="WP_114408040.1">
    <property type="nucleotide sequence ID" value="NZ_QOWE01000018.1"/>
</dbReference>
<dbReference type="Pfam" id="PF13477">
    <property type="entry name" value="Glyco_trans_4_2"/>
    <property type="match status" value="1"/>
</dbReference>
<proteinExistence type="predicted"/>
<dbReference type="OrthoDB" id="7058268at2"/>
<keyword evidence="3" id="KW-1185">Reference proteome</keyword>
<comment type="caution">
    <text evidence="2">The sequence shown here is derived from an EMBL/GenBank/DDBJ whole genome shotgun (WGS) entry which is preliminary data.</text>
</comment>
<protein>
    <submittedName>
        <fullName evidence="2">DUF354 domain-containing protein</fullName>
    </submittedName>
</protein>
<dbReference type="InterPro" id="IPR007152">
    <property type="entry name" value="DUF354"/>
</dbReference>
<evidence type="ECO:0000259" key="1">
    <source>
        <dbReference type="Pfam" id="PF13477"/>
    </source>
</evidence>
<dbReference type="SUPFAM" id="SSF53756">
    <property type="entry name" value="UDP-Glycosyltransferase/glycogen phosphorylase"/>
    <property type="match status" value="1"/>
</dbReference>
<sequence>MNCLIFLGHPAHYHLFKNIIIELKKNGNTVKVLSRTKDILEELCLKDNIEFLNVLPEVRKKSVTSIVISYLRKYKRISRIIKDFKPDLLLGSEPSLTHLGKFYRIPSFVFSEDDVSIIPQFAKIAYPFVSVILSPQSCNAGKWEFKKVGYNGFHKLAYLHPLAFKAQVEEIGELANRDYFILRFAELVAYHDTNKSGITNEIARRLIAILEPYGNVFITSERPLAPEFEKYKLTANPSKIHHILAYAKMYIGDSQSMAVEAALLGTPGIRFNDFAGEIGVLNELEYNYKLTSSFKTNEVDRFFEKVNEMLMNKALNAEYKSKQTRMLGEKINVLKFFVWFIENYPKSASIMKENPDYQYNFR</sequence>
<dbReference type="GO" id="GO:0016757">
    <property type="term" value="F:glycosyltransferase activity"/>
    <property type="evidence" value="ECO:0007669"/>
    <property type="project" value="UniProtKB-ARBA"/>
</dbReference>
<dbReference type="EMBL" id="QOWE01000018">
    <property type="protein sequence ID" value="RCR67608.1"/>
    <property type="molecule type" value="Genomic_DNA"/>
</dbReference>
<feature type="domain" description="Glycosyltransferase subfamily 4-like N-terminal" evidence="1">
    <location>
        <begin position="6"/>
        <end position="94"/>
    </location>
</feature>
<dbReference type="PANTHER" id="PTHR39662">
    <property type="entry name" value="DUF354 DOMAIN-CONTAINING PROTEIN-RELATED"/>
    <property type="match status" value="1"/>
</dbReference>
<evidence type="ECO:0000313" key="3">
    <source>
        <dbReference type="Proteomes" id="UP000253383"/>
    </source>
</evidence>
<organism evidence="2 3">
    <name type="scientific">Larkinella punicea</name>
    <dbReference type="NCBI Taxonomy" id="2315727"/>
    <lineage>
        <taxon>Bacteria</taxon>
        <taxon>Pseudomonadati</taxon>
        <taxon>Bacteroidota</taxon>
        <taxon>Cytophagia</taxon>
        <taxon>Cytophagales</taxon>
        <taxon>Spirosomataceae</taxon>
        <taxon>Larkinella</taxon>
    </lineage>
</organism>
<evidence type="ECO:0000313" key="2">
    <source>
        <dbReference type="EMBL" id="RCR67608.1"/>
    </source>
</evidence>
<dbReference type="PANTHER" id="PTHR39662:SF1">
    <property type="entry name" value="DUF354 DOMAIN-CONTAINING PROTEIN"/>
    <property type="match status" value="1"/>
</dbReference>
<name>A0A368JIY1_9BACT</name>
<dbReference type="InterPro" id="IPR028098">
    <property type="entry name" value="Glyco_trans_4-like_N"/>
</dbReference>
<reference evidence="2 3" key="1">
    <citation type="submission" date="2018-07" db="EMBL/GenBank/DDBJ databases">
        <title>Genome analysis of Larkinella rosea.</title>
        <authorList>
            <person name="Zhou Z."/>
            <person name="Wang G."/>
        </authorList>
    </citation>
    <scope>NUCLEOTIDE SEQUENCE [LARGE SCALE GENOMIC DNA]</scope>
    <source>
        <strain evidence="3">zzj9</strain>
    </source>
</reference>
<dbReference type="Proteomes" id="UP000253383">
    <property type="component" value="Unassembled WGS sequence"/>
</dbReference>
<gene>
    <name evidence="2" type="ORF">DUE52_21125</name>
</gene>
<dbReference type="AlphaFoldDB" id="A0A368JIY1"/>